<dbReference type="GO" id="GO:0030280">
    <property type="term" value="F:structural constituent of skin epidermis"/>
    <property type="evidence" value="ECO:0007669"/>
    <property type="project" value="TreeGrafter"/>
</dbReference>
<evidence type="ECO:0000259" key="7">
    <source>
        <dbReference type="PROSITE" id="PS51842"/>
    </source>
</evidence>
<gene>
    <name evidence="8" type="primary">LOC112222293</name>
</gene>
<dbReference type="InterPro" id="IPR003054">
    <property type="entry name" value="Keratin_II"/>
</dbReference>
<dbReference type="FunFam" id="1.20.5.1160:FF:000001">
    <property type="entry name" value="Keratin type II"/>
    <property type="match status" value="1"/>
</dbReference>
<feature type="compositionally biased region" description="Polar residues" evidence="6">
    <location>
        <begin position="8"/>
        <end position="33"/>
    </location>
</feature>
<dbReference type="Pfam" id="PF16208">
    <property type="entry name" value="Keratin_2_head"/>
    <property type="match status" value="1"/>
</dbReference>
<dbReference type="GO" id="GO:0045095">
    <property type="term" value="C:keratin filament"/>
    <property type="evidence" value="ECO:0007669"/>
    <property type="project" value="InterPro"/>
</dbReference>
<dbReference type="Proteomes" id="UP000694402">
    <property type="component" value="Unassembled WGS sequence"/>
</dbReference>
<evidence type="ECO:0000256" key="5">
    <source>
        <dbReference type="SAM" id="Coils"/>
    </source>
</evidence>
<keyword evidence="1 4" id="KW-0403">Intermediate filament</keyword>
<dbReference type="InterPro" id="IPR039008">
    <property type="entry name" value="IF_rod_dom"/>
</dbReference>
<dbReference type="Gene3D" id="1.20.5.170">
    <property type="match status" value="1"/>
</dbReference>
<keyword evidence="2 5" id="KW-0175">Coiled coil</keyword>
<dbReference type="GO" id="GO:0031424">
    <property type="term" value="P:keratinization"/>
    <property type="evidence" value="ECO:0007669"/>
    <property type="project" value="TreeGrafter"/>
</dbReference>
<evidence type="ECO:0000256" key="2">
    <source>
        <dbReference type="ARBA" id="ARBA00023054"/>
    </source>
</evidence>
<feature type="domain" description="IF rod" evidence="7">
    <location>
        <begin position="71"/>
        <end position="382"/>
    </location>
</feature>
<dbReference type="AlphaFoldDB" id="A0A8C8JK85"/>
<dbReference type="SUPFAM" id="SSF64593">
    <property type="entry name" value="Intermediate filament protein, coiled coil region"/>
    <property type="match status" value="3"/>
</dbReference>
<dbReference type="FunFam" id="1.20.5.500:FF:000001">
    <property type="entry name" value="Type II keratin 23"/>
    <property type="match status" value="1"/>
</dbReference>
<organism evidence="8 9">
    <name type="scientific">Oncorhynchus tshawytscha</name>
    <name type="common">Chinook salmon</name>
    <name type="synonym">Salmo tshawytscha</name>
    <dbReference type="NCBI Taxonomy" id="74940"/>
    <lineage>
        <taxon>Eukaryota</taxon>
        <taxon>Metazoa</taxon>
        <taxon>Chordata</taxon>
        <taxon>Craniata</taxon>
        <taxon>Vertebrata</taxon>
        <taxon>Euteleostomi</taxon>
        <taxon>Actinopterygii</taxon>
        <taxon>Neopterygii</taxon>
        <taxon>Teleostei</taxon>
        <taxon>Protacanthopterygii</taxon>
        <taxon>Salmoniformes</taxon>
        <taxon>Salmonidae</taxon>
        <taxon>Salmoninae</taxon>
        <taxon>Oncorhynchus</taxon>
    </lineage>
</organism>
<comment type="similarity">
    <text evidence="3 4">Belongs to the intermediate filament family.</text>
</comment>
<dbReference type="Pfam" id="PF00038">
    <property type="entry name" value="Filament"/>
    <property type="match status" value="1"/>
</dbReference>
<feature type="coiled-coil region" evidence="5">
    <location>
        <begin position="75"/>
        <end position="158"/>
    </location>
</feature>
<dbReference type="PROSITE" id="PS51842">
    <property type="entry name" value="IF_ROD_2"/>
    <property type="match status" value="1"/>
</dbReference>
<proteinExistence type="inferred from homology"/>
<dbReference type="SMART" id="SM01391">
    <property type="entry name" value="Filament"/>
    <property type="match status" value="1"/>
</dbReference>
<accession>A0A8C8JK85</accession>
<evidence type="ECO:0000256" key="4">
    <source>
        <dbReference type="RuleBase" id="RU000685"/>
    </source>
</evidence>
<dbReference type="GO" id="GO:0045109">
    <property type="term" value="P:intermediate filament organization"/>
    <property type="evidence" value="ECO:0007669"/>
    <property type="project" value="TreeGrafter"/>
</dbReference>
<dbReference type="GeneTree" id="ENSGT00940000161090"/>
<dbReference type="InterPro" id="IPR032444">
    <property type="entry name" value="Keratin_2_head"/>
</dbReference>
<feature type="coiled-coil region" evidence="5">
    <location>
        <begin position="266"/>
        <end position="360"/>
    </location>
</feature>
<protein>
    <recommendedName>
        <fullName evidence="7">IF rod domain-containing protein</fullName>
    </recommendedName>
</protein>
<name>A0A8C8JK85_ONCTS</name>
<reference evidence="8" key="2">
    <citation type="submission" date="2025-09" db="UniProtKB">
        <authorList>
            <consortium name="Ensembl"/>
        </authorList>
    </citation>
    <scope>IDENTIFICATION</scope>
</reference>
<dbReference type="Gene3D" id="1.20.5.500">
    <property type="entry name" value="Single helix bin"/>
    <property type="match status" value="1"/>
</dbReference>
<dbReference type="PANTHER" id="PTHR45616">
    <property type="entry name" value="GATA-TYPE DOMAIN-CONTAINING PROTEIN"/>
    <property type="match status" value="1"/>
</dbReference>
<dbReference type="PANTHER" id="PTHR45616:SF9">
    <property type="entry name" value="KERATIN, TYPE II CYTOSKELETAL 8-RELATED"/>
    <property type="match status" value="1"/>
</dbReference>
<keyword evidence="9" id="KW-1185">Reference proteome</keyword>
<dbReference type="PROSITE" id="PS00226">
    <property type="entry name" value="IF_ROD_1"/>
    <property type="match status" value="1"/>
</dbReference>
<reference evidence="8" key="1">
    <citation type="submission" date="2025-08" db="UniProtKB">
        <authorList>
            <consortium name="Ensembl"/>
        </authorList>
    </citation>
    <scope>IDENTIFICATION</scope>
</reference>
<evidence type="ECO:0000256" key="6">
    <source>
        <dbReference type="SAM" id="MobiDB-lite"/>
    </source>
</evidence>
<dbReference type="InterPro" id="IPR018039">
    <property type="entry name" value="IF_conserved"/>
</dbReference>
<evidence type="ECO:0000313" key="9">
    <source>
        <dbReference type="Proteomes" id="UP000694402"/>
    </source>
</evidence>
<evidence type="ECO:0000256" key="1">
    <source>
        <dbReference type="ARBA" id="ARBA00022754"/>
    </source>
</evidence>
<dbReference type="Ensembl" id="ENSOTST00005103425.2">
    <property type="protein sequence ID" value="ENSOTSP00005095460.2"/>
    <property type="gene ID" value="ENSOTSG00005044417.2"/>
</dbReference>
<sequence>MSIRTKNHTGTSPNYMRDFSSMSLGSRNGPRTSSSGLYMGGSIMAVTINQSLLAPINLDIDPKIQAVRTHEINQIKGLNNRFATFIDKVRNLEQQNKMLETKWKLMQDQTTGPSNMEPMFQTYIKNLQRQLDQINNDKDRLDMENRNMHHNVEDLKSKYEDEISKRNTADHDFVLLKKDVDAGYLSKVALEDRLAGLEEEVNFLKVLYDQELGELQSDVKDTSVVVQMDNSRGLDMNQIIADVKAQYEDIAARSREQAESWYKTKVESLAGQAGQAAEELRNTKAEIAELNRLISRLQNEILAVKGQKANLERQITEAEEHGEIVVKDARALIKDLEVAMQRAKQDMACQIREYQDLMNIKLALDIEISTYRKLLEGEETKHHARDQLPAAHPIFCCLHQNGGNHRLLQIVPLKNKMLLRCNMTQRSFSDGATVSITIRSTHNIFIAAY</sequence>
<dbReference type="GO" id="GO:0005615">
    <property type="term" value="C:extracellular space"/>
    <property type="evidence" value="ECO:0007669"/>
    <property type="project" value="TreeGrafter"/>
</dbReference>
<evidence type="ECO:0000313" key="8">
    <source>
        <dbReference type="Ensembl" id="ENSOTSP00005095460.2"/>
    </source>
</evidence>
<evidence type="ECO:0000256" key="3">
    <source>
        <dbReference type="ARBA" id="ARBA00061646"/>
    </source>
</evidence>
<feature type="region of interest" description="Disordered" evidence="6">
    <location>
        <begin position="1"/>
        <end position="33"/>
    </location>
</feature>
<dbReference type="FunFam" id="1.20.5.170:FF:000004">
    <property type="entry name" value="Keratin, type II cytoskeletal 5"/>
    <property type="match status" value="1"/>
</dbReference>
<dbReference type="Gene3D" id="1.20.5.1160">
    <property type="entry name" value="Vasodilator-stimulated phosphoprotein"/>
    <property type="match status" value="1"/>
</dbReference>
<dbReference type="PRINTS" id="PR01276">
    <property type="entry name" value="TYPE2KERATIN"/>
</dbReference>